<accession>A0AA88IAN3</accession>
<dbReference type="Pfam" id="PF04950">
    <property type="entry name" value="RIBIOP_C"/>
    <property type="match status" value="1"/>
</dbReference>
<dbReference type="GO" id="GO:0000479">
    <property type="term" value="P:endonucleolytic cleavage of tricistronic rRNA transcript (SSU-rRNA, 5.8S rRNA, LSU-rRNA)"/>
    <property type="evidence" value="ECO:0007669"/>
    <property type="project" value="TreeGrafter"/>
</dbReference>
<dbReference type="Pfam" id="PF08142">
    <property type="entry name" value="AARP2CN"/>
    <property type="match status" value="1"/>
</dbReference>
<dbReference type="InterPro" id="IPR012948">
    <property type="entry name" value="AARP2CN"/>
</dbReference>
<dbReference type="GO" id="GO:0005730">
    <property type="term" value="C:nucleolus"/>
    <property type="evidence" value="ECO:0007669"/>
    <property type="project" value="UniProtKB-SubCell"/>
</dbReference>
<gene>
    <name evidence="10" type="ORF">QYM36_001166</name>
</gene>
<keyword evidence="8" id="KW-0472">Membrane</keyword>
<dbReference type="GO" id="GO:0000462">
    <property type="term" value="P:maturation of SSU-rRNA from tricistronic rRNA transcript (SSU-rRNA, 5.8S rRNA, LSU-rRNA)"/>
    <property type="evidence" value="ECO:0007669"/>
    <property type="project" value="TreeGrafter"/>
</dbReference>
<keyword evidence="2" id="KW-0690">Ribosome biogenesis</keyword>
<dbReference type="GO" id="GO:0005525">
    <property type="term" value="F:GTP binding"/>
    <property type="evidence" value="ECO:0007669"/>
    <property type="project" value="TreeGrafter"/>
</dbReference>
<dbReference type="AlphaFoldDB" id="A0AA88IAN3"/>
<dbReference type="GO" id="GO:0003924">
    <property type="term" value="F:GTPase activity"/>
    <property type="evidence" value="ECO:0007669"/>
    <property type="project" value="TreeGrafter"/>
</dbReference>
<comment type="similarity">
    <text evidence="5">Belongs to the TRAFAC class translation factor GTPase superfamily. Bms1-like GTPase family. TSR1 subfamily.</text>
</comment>
<evidence type="ECO:0000313" key="10">
    <source>
        <dbReference type="EMBL" id="KAK2724578.1"/>
    </source>
</evidence>
<dbReference type="GO" id="GO:0030688">
    <property type="term" value="C:preribosome, small subunit precursor"/>
    <property type="evidence" value="ECO:0007669"/>
    <property type="project" value="TreeGrafter"/>
</dbReference>
<proteinExistence type="inferred from homology"/>
<evidence type="ECO:0000313" key="11">
    <source>
        <dbReference type="Proteomes" id="UP001187531"/>
    </source>
</evidence>
<feature type="compositionally biased region" description="Acidic residues" evidence="7">
    <location>
        <begin position="453"/>
        <end position="484"/>
    </location>
</feature>
<evidence type="ECO:0000256" key="7">
    <source>
        <dbReference type="SAM" id="MobiDB-lite"/>
    </source>
</evidence>
<dbReference type="SMART" id="SM00785">
    <property type="entry name" value="AARP2CN"/>
    <property type="match status" value="1"/>
</dbReference>
<dbReference type="PANTHER" id="PTHR12858">
    <property type="entry name" value="RIBOSOME BIOGENESIS PROTEIN"/>
    <property type="match status" value="1"/>
</dbReference>
<comment type="function">
    <text evidence="4">Required during maturation of the 40S ribosomal subunit in the nucleolus.</text>
</comment>
<feature type="transmembrane region" description="Helical" evidence="8">
    <location>
        <begin position="47"/>
        <end position="70"/>
    </location>
</feature>
<evidence type="ECO:0000256" key="4">
    <source>
        <dbReference type="ARBA" id="ARBA00037087"/>
    </source>
</evidence>
<comment type="subcellular location">
    <subcellularLocation>
        <location evidence="1">Nucleus</location>
        <location evidence="1">Nucleolus</location>
    </subcellularLocation>
</comment>
<dbReference type="InterPro" id="IPR030387">
    <property type="entry name" value="G_Bms1/Tsr1_dom"/>
</dbReference>
<feature type="region of interest" description="Disordered" evidence="7">
    <location>
        <begin position="451"/>
        <end position="503"/>
    </location>
</feature>
<organism evidence="10 11">
    <name type="scientific">Artemia franciscana</name>
    <name type="common">Brine shrimp</name>
    <name type="synonym">Artemia sanfranciscana</name>
    <dbReference type="NCBI Taxonomy" id="6661"/>
    <lineage>
        <taxon>Eukaryota</taxon>
        <taxon>Metazoa</taxon>
        <taxon>Ecdysozoa</taxon>
        <taxon>Arthropoda</taxon>
        <taxon>Crustacea</taxon>
        <taxon>Branchiopoda</taxon>
        <taxon>Anostraca</taxon>
        <taxon>Artemiidae</taxon>
        <taxon>Artemia</taxon>
    </lineage>
</organism>
<keyword evidence="11" id="KW-1185">Reference proteome</keyword>
<evidence type="ECO:0000256" key="2">
    <source>
        <dbReference type="ARBA" id="ARBA00022517"/>
    </source>
</evidence>
<evidence type="ECO:0000256" key="5">
    <source>
        <dbReference type="ARBA" id="ARBA00038288"/>
    </source>
</evidence>
<evidence type="ECO:0000256" key="1">
    <source>
        <dbReference type="ARBA" id="ARBA00004604"/>
    </source>
</evidence>
<reference evidence="10" key="1">
    <citation type="submission" date="2023-07" db="EMBL/GenBank/DDBJ databases">
        <title>Chromosome-level genome assembly of Artemia franciscana.</title>
        <authorList>
            <person name="Jo E."/>
        </authorList>
    </citation>
    <scope>NUCLEOTIDE SEQUENCE</scope>
    <source>
        <tissue evidence="10">Whole body</tissue>
    </source>
</reference>
<name>A0AA88IAN3_ARTSF</name>
<protein>
    <recommendedName>
        <fullName evidence="6">Pre-rRNA-processing protein TSR1 homolog</fullName>
    </recommendedName>
</protein>
<comment type="caution">
    <text evidence="10">The sequence shown here is derived from an EMBL/GenBank/DDBJ whole genome shotgun (WGS) entry which is preliminary data.</text>
</comment>
<keyword evidence="8" id="KW-1133">Transmembrane helix</keyword>
<feature type="region of interest" description="Disordered" evidence="7">
    <location>
        <begin position="1"/>
        <end position="34"/>
    </location>
</feature>
<evidence type="ECO:0000256" key="6">
    <source>
        <dbReference type="ARBA" id="ARBA00040070"/>
    </source>
</evidence>
<dbReference type="EMBL" id="JAVRJZ010000003">
    <property type="protein sequence ID" value="KAK2724578.1"/>
    <property type="molecule type" value="Genomic_DNA"/>
</dbReference>
<dbReference type="GO" id="GO:0034511">
    <property type="term" value="F:U3 snoRNA binding"/>
    <property type="evidence" value="ECO:0007669"/>
    <property type="project" value="TreeGrafter"/>
</dbReference>
<sequence>MKTQNDGHSHKPGLLKQTNKGHKHGKHKSKGELHKIQKGKVEAKLSWLLHCVVSGLVSTLLFQLSMLVHLQILRISLMQAMLKMSQTVADILAKPWLNSIRHIVIISFFFYQTISRKLKLSGRKEKKRRAMQVRNHKIGLSSKKKSLLGVNGAPPFLIAVIPVDGDSDQFEFAHQIKSFVENNEGSACFSSKSVLHAIYPRLKLRYSFVFPQSTNLYAQLDAAKAADTIVFLYSADKQNQVYNSRLNLAAMDDTAEIVLNAIMAQGLPTPTGVITGLEKVPQKLRANIKKEFKNKLDTKISSDNDVVVIERENDLAKFLHILGSQKQNSVKQRDVRSHILAENVDFYENVEKDSSVGTLEVSGYVRYQPLDVNGIVHLPGIGDFQLEKITVFEDPYSLNKRKSKDEMMEDQRVIEILIPDPQKQASLQSSIPVVEDGMDGDEDRNEHINFISEADEENEIISEDEETDSDVPSADEDSDSDIEAMSESGKVSDDDDLESTVPTTLDYDKHVNFADEKNEWARLKEAREDAMFPDEVDTPHETLARLRFQKYRGLASFKDSPWNAKEDLPFDYGRIYQFENFNRTRKRIYKLQREGVKPGSYVTIRVKDVPRDLIKPHVYDTYPLVIVGLLPHEHRMSVLNVVVKRVDSDSDKVIKSKDKLVFQCGFRRFIARPIFSQHSLGNKHKFEKFLKPGVHVVATCFAPITFAPSSVLVFERDSDGDELVAVGSVLDSNPDRIIVKRTVLSGHPFKVKKRHAVVRFMFYNKEDILWFKPLELHTKYGLRGHIREPLGTHGHMKCIFNKQIKSQDTVLLNLYKRVFPKWTYDPNVTLLNCENMEMND</sequence>
<evidence type="ECO:0000256" key="3">
    <source>
        <dbReference type="ARBA" id="ARBA00023242"/>
    </source>
</evidence>
<dbReference type="Proteomes" id="UP001187531">
    <property type="component" value="Unassembled WGS sequence"/>
</dbReference>
<dbReference type="PROSITE" id="PS51714">
    <property type="entry name" value="G_BMS1"/>
    <property type="match status" value="1"/>
</dbReference>
<keyword evidence="3" id="KW-0539">Nucleus</keyword>
<feature type="compositionally biased region" description="Basic residues" evidence="7">
    <location>
        <begin position="19"/>
        <end position="29"/>
    </location>
</feature>
<dbReference type="Pfam" id="PF22298">
    <property type="entry name" value="Tsr1_G-like"/>
    <property type="match status" value="1"/>
</dbReference>
<evidence type="ECO:0000259" key="9">
    <source>
        <dbReference type="PROSITE" id="PS51714"/>
    </source>
</evidence>
<dbReference type="PANTHER" id="PTHR12858:SF1">
    <property type="entry name" value="PRE-RRNA-PROCESSING PROTEIN TSR1 HOMOLOG"/>
    <property type="match status" value="1"/>
</dbReference>
<dbReference type="InterPro" id="IPR007034">
    <property type="entry name" value="BMS1_TSR1_C"/>
</dbReference>
<feature type="domain" description="Bms1-type G" evidence="9">
    <location>
        <begin position="154"/>
        <end position="328"/>
    </location>
</feature>
<evidence type="ECO:0000256" key="8">
    <source>
        <dbReference type="SAM" id="Phobius"/>
    </source>
</evidence>
<keyword evidence="8" id="KW-0812">Transmembrane</keyword>
<dbReference type="SMART" id="SM01362">
    <property type="entry name" value="DUF663"/>
    <property type="match status" value="1"/>
</dbReference>
<dbReference type="InterPro" id="IPR039761">
    <property type="entry name" value="Bms1/Tsr1"/>
</dbReference>